<accession>A0A2Y9BI14</accession>
<dbReference type="InterPro" id="IPR036388">
    <property type="entry name" value="WH-like_DNA-bd_sf"/>
</dbReference>
<dbReference type="Gene3D" id="1.25.40.10">
    <property type="entry name" value="Tetratricopeptide repeat domain"/>
    <property type="match status" value="1"/>
</dbReference>
<dbReference type="PANTHER" id="PTHR35807">
    <property type="entry name" value="TRANSCRIPTIONAL REGULATOR REDD-RELATED"/>
    <property type="match status" value="1"/>
</dbReference>
<name>A0A2Y9BI14_9FIRM</name>
<keyword evidence="3" id="KW-1185">Reference proteome</keyword>
<dbReference type="InterPro" id="IPR051677">
    <property type="entry name" value="AfsR-DnrI-RedD_regulator"/>
</dbReference>
<dbReference type="PANTHER" id="PTHR35807:SF2">
    <property type="entry name" value="TRANSCRIPTIONAL ACTIVATOR DOMAIN"/>
    <property type="match status" value="1"/>
</dbReference>
<dbReference type="Proteomes" id="UP000245845">
    <property type="component" value="Unassembled WGS sequence"/>
</dbReference>
<organism evidence="2 3">
    <name type="scientific">Faecalicatena orotica</name>
    <dbReference type="NCBI Taxonomy" id="1544"/>
    <lineage>
        <taxon>Bacteria</taxon>
        <taxon>Bacillati</taxon>
        <taxon>Bacillota</taxon>
        <taxon>Clostridia</taxon>
        <taxon>Lachnospirales</taxon>
        <taxon>Lachnospiraceae</taxon>
        <taxon>Faecalicatena</taxon>
    </lineage>
</organism>
<dbReference type="EMBL" id="QGDL01000006">
    <property type="protein sequence ID" value="PWJ29530.1"/>
    <property type="molecule type" value="Genomic_DNA"/>
</dbReference>
<evidence type="ECO:0000259" key="1">
    <source>
        <dbReference type="SMART" id="SM01043"/>
    </source>
</evidence>
<reference evidence="2 3" key="1">
    <citation type="submission" date="2018-05" db="EMBL/GenBank/DDBJ databases">
        <title>The Hungate 1000. A catalogue of reference genomes from the rumen microbiome.</title>
        <authorList>
            <person name="Kelly W."/>
        </authorList>
    </citation>
    <scope>NUCLEOTIDE SEQUENCE [LARGE SCALE GENOMIC DNA]</scope>
    <source>
        <strain evidence="2 3">NLAE-zl-C242</strain>
    </source>
</reference>
<protein>
    <submittedName>
        <fullName evidence="2">Transcriptional activator</fullName>
    </submittedName>
</protein>
<dbReference type="OrthoDB" id="142950at2"/>
<dbReference type="InterPro" id="IPR005158">
    <property type="entry name" value="BTAD"/>
</dbReference>
<dbReference type="InterPro" id="IPR011990">
    <property type="entry name" value="TPR-like_helical_dom_sf"/>
</dbReference>
<feature type="domain" description="Bacterial transcriptional activator" evidence="1">
    <location>
        <begin position="112"/>
        <end position="252"/>
    </location>
</feature>
<sequence>MMENRLPVMNVHMFGEFSLEYGGRRITFGQASDSRAVKLLQILLFCGDKGISRVKLLEDMYDRDELADVSGDLEGVCRRLNEMLVKAGLPEYEYIKIENGAYQWQSPMEIRTDTQEFSDWMEQAYQEDSPARIELLRKACEIYRGEFLPGGSSGAWVLVESVKYKKQYTRALKEVCDHLMKRQEYEAALNLCTAASKIYPLDEWQVRQIDCLMALNRYKEAMQIYEETTKRVFEKLGTSPSDRMTSRYREMSSMMGLKTRNIGDIKCGLDGDYEEGALYCTFFGFKNNYRLVRRMIERNGQSVYLMLCTITDGTDRLTEDKERLEAMSDELYDSIKFSLRRVDFFTKCSPTQYLILLVGTNQENTQMIYERILRRFSKKHKSWKEYLDFYVSTIDDVERDNSRISFRGDSFLWD</sequence>
<dbReference type="RefSeq" id="WP_109731370.1">
    <property type="nucleotide sequence ID" value="NZ_BAAACK010000026.1"/>
</dbReference>
<proteinExistence type="predicted"/>
<gene>
    <name evidence="2" type="ORF">A8806_106269</name>
</gene>
<evidence type="ECO:0000313" key="3">
    <source>
        <dbReference type="Proteomes" id="UP000245845"/>
    </source>
</evidence>
<dbReference type="AlphaFoldDB" id="A0A2Y9BI14"/>
<dbReference type="SUPFAM" id="SSF48452">
    <property type="entry name" value="TPR-like"/>
    <property type="match status" value="1"/>
</dbReference>
<comment type="caution">
    <text evidence="2">The sequence shown here is derived from an EMBL/GenBank/DDBJ whole genome shotgun (WGS) entry which is preliminary data.</text>
</comment>
<dbReference type="Pfam" id="PF03704">
    <property type="entry name" value="BTAD"/>
    <property type="match status" value="1"/>
</dbReference>
<evidence type="ECO:0000313" key="2">
    <source>
        <dbReference type="EMBL" id="PWJ29530.1"/>
    </source>
</evidence>
<dbReference type="SMART" id="SM01043">
    <property type="entry name" value="BTAD"/>
    <property type="match status" value="1"/>
</dbReference>
<dbReference type="Gene3D" id="1.10.10.10">
    <property type="entry name" value="Winged helix-like DNA-binding domain superfamily/Winged helix DNA-binding domain"/>
    <property type="match status" value="1"/>
</dbReference>